<feature type="domain" description="PAC" evidence="3">
    <location>
        <begin position="202"/>
        <end position="254"/>
    </location>
</feature>
<dbReference type="SMART" id="SM00267">
    <property type="entry name" value="GGDEF"/>
    <property type="match status" value="1"/>
</dbReference>
<dbReference type="NCBIfam" id="TIGR00254">
    <property type="entry name" value="GGDEF"/>
    <property type="match status" value="1"/>
</dbReference>
<dbReference type="NCBIfam" id="TIGR00229">
    <property type="entry name" value="sensory_box"/>
    <property type="match status" value="1"/>
</dbReference>
<comment type="cofactor">
    <cofactor evidence="1">
        <name>Mg(2+)</name>
        <dbReference type="ChEBI" id="CHEBI:18420"/>
    </cofactor>
</comment>
<dbReference type="FunFam" id="3.30.70.270:FF:000001">
    <property type="entry name" value="Diguanylate cyclase domain protein"/>
    <property type="match status" value="1"/>
</dbReference>
<proteinExistence type="predicted"/>
<evidence type="ECO:0000256" key="1">
    <source>
        <dbReference type="ARBA" id="ARBA00001946"/>
    </source>
</evidence>
<protein>
    <submittedName>
        <fullName evidence="6">PAS domain S-box protein</fullName>
    </submittedName>
</protein>
<dbReference type="CDD" id="cd01949">
    <property type="entry name" value="GGDEF"/>
    <property type="match status" value="1"/>
</dbReference>
<feature type="domain" description="GGDEF" evidence="5">
    <location>
        <begin position="286"/>
        <end position="419"/>
    </location>
</feature>
<evidence type="ECO:0000313" key="7">
    <source>
        <dbReference type="Proteomes" id="UP000240243"/>
    </source>
</evidence>
<dbReference type="SMART" id="SM00052">
    <property type="entry name" value="EAL"/>
    <property type="match status" value="1"/>
</dbReference>
<comment type="caution">
    <text evidence="6">The sequence shown here is derived from an EMBL/GenBank/DDBJ whole genome shotgun (WGS) entry which is preliminary data.</text>
</comment>
<organism evidence="6 7">
    <name type="scientific">Zobellella endophytica</name>
    <dbReference type="NCBI Taxonomy" id="2116700"/>
    <lineage>
        <taxon>Bacteria</taxon>
        <taxon>Pseudomonadati</taxon>
        <taxon>Pseudomonadota</taxon>
        <taxon>Gammaproteobacteria</taxon>
        <taxon>Aeromonadales</taxon>
        <taxon>Aeromonadaceae</taxon>
        <taxon>Zobellella</taxon>
    </lineage>
</organism>
<dbReference type="Gene3D" id="3.30.450.20">
    <property type="entry name" value="PAS domain"/>
    <property type="match status" value="2"/>
</dbReference>
<dbReference type="EMBL" id="PXYG01000001">
    <property type="protein sequence ID" value="PSJ47459.1"/>
    <property type="molecule type" value="Genomic_DNA"/>
</dbReference>
<dbReference type="Gene3D" id="3.20.20.450">
    <property type="entry name" value="EAL domain"/>
    <property type="match status" value="1"/>
</dbReference>
<dbReference type="PANTHER" id="PTHR44757:SF2">
    <property type="entry name" value="BIOFILM ARCHITECTURE MAINTENANCE PROTEIN MBAA"/>
    <property type="match status" value="1"/>
</dbReference>
<dbReference type="InterPro" id="IPR001633">
    <property type="entry name" value="EAL_dom"/>
</dbReference>
<dbReference type="PANTHER" id="PTHR44757">
    <property type="entry name" value="DIGUANYLATE CYCLASE DGCP"/>
    <property type="match status" value="1"/>
</dbReference>
<accession>A0A2P7RB85</accession>
<evidence type="ECO:0000259" key="4">
    <source>
        <dbReference type="PROSITE" id="PS50883"/>
    </source>
</evidence>
<feature type="domain" description="PAS" evidence="2">
    <location>
        <begin position="12"/>
        <end position="67"/>
    </location>
</feature>
<gene>
    <name evidence="6" type="ORF">C7H85_01080</name>
</gene>
<reference evidence="6 7" key="1">
    <citation type="submission" date="2018-03" db="EMBL/GenBank/DDBJ databases">
        <title>The draft genome of Zobellella sp. 59N8.</title>
        <authorList>
            <person name="Liu L."/>
            <person name="Li L."/>
            <person name="Zhang X."/>
            <person name="Liang L."/>
            <person name="Wang T."/>
        </authorList>
    </citation>
    <scope>NUCLEOTIDE SEQUENCE [LARGE SCALE GENOMIC DNA]</scope>
    <source>
        <strain evidence="6 7">59N8</strain>
    </source>
</reference>
<dbReference type="GO" id="GO:0003824">
    <property type="term" value="F:catalytic activity"/>
    <property type="evidence" value="ECO:0007669"/>
    <property type="project" value="UniProtKB-ARBA"/>
</dbReference>
<dbReference type="CDD" id="cd01948">
    <property type="entry name" value="EAL"/>
    <property type="match status" value="1"/>
</dbReference>
<dbReference type="OrthoDB" id="8553030at2"/>
<dbReference type="Gene3D" id="3.30.70.270">
    <property type="match status" value="1"/>
</dbReference>
<dbReference type="InterPro" id="IPR052155">
    <property type="entry name" value="Biofilm_reg_signaling"/>
</dbReference>
<dbReference type="SMART" id="SM00086">
    <property type="entry name" value="PAC"/>
    <property type="match status" value="1"/>
</dbReference>
<dbReference type="InterPro" id="IPR035919">
    <property type="entry name" value="EAL_sf"/>
</dbReference>
<dbReference type="Pfam" id="PF13426">
    <property type="entry name" value="PAS_9"/>
    <property type="match status" value="1"/>
</dbReference>
<dbReference type="SUPFAM" id="SSF55785">
    <property type="entry name" value="PYP-like sensor domain (PAS domain)"/>
    <property type="match status" value="2"/>
</dbReference>
<evidence type="ECO:0000313" key="6">
    <source>
        <dbReference type="EMBL" id="PSJ47459.1"/>
    </source>
</evidence>
<dbReference type="Pfam" id="PF00990">
    <property type="entry name" value="GGDEF"/>
    <property type="match status" value="1"/>
</dbReference>
<dbReference type="SMART" id="SM00091">
    <property type="entry name" value="PAS"/>
    <property type="match status" value="2"/>
</dbReference>
<dbReference type="InterPro" id="IPR043128">
    <property type="entry name" value="Rev_trsase/Diguanyl_cyclase"/>
</dbReference>
<dbReference type="InterPro" id="IPR000700">
    <property type="entry name" value="PAS-assoc_C"/>
</dbReference>
<dbReference type="InterPro" id="IPR035965">
    <property type="entry name" value="PAS-like_dom_sf"/>
</dbReference>
<dbReference type="InterPro" id="IPR029787">
    <property type="entry name" value="Nucleotide_cyclase"/>
</dbReference>
<dbReference type="SUPFAM" id="SSF141868">
    <property type="entry name" value="EAL domain-like"/>
    <property type="match status" value="1"/>
</dbReference>
<dbReference type="PROSITE" id="PS50113">
    <property type="entry name" value="PAC"/>
    <property type="match status" value="1"/>
</dbReference>
<dbReference type="Pfam" id="PF00563">
    <property type="entry name" value="EAL"/>
    <property type="match status" value="1"/>
</dbReference>
<evidence type="ECO:0000259" key="2">
    <source>
        <dbReference type="PROSITE" id="PS50112"/>
    </source>
</evidence>
<name>A0A2P7RB85_9GAMM</name>
<evidence type="ECO:0000259" key="5">
    <source>
        <dbReference type="PROSITE" id="PS50887"/>
    </source>
</evidence>
<dbReference type="InterPro" id="IPR000014">
    <property type="entry name" value="PAS"/>
</dbReference>
<dbReference type="PROSITE" id="PS50887">
    <property type="entry name" value="GGDEF"/>
    <property type="match status" value="1"/>
</dbReference>
<feature type="domain" description="PAS" evidence="2">
    <location>
        <begin position="129"/>
        <end position="175"/>
    </location>
</feature>
<evidence type="ECO:0000259" key="3">
    <source>
        <dbReference type="PROSITE" id="PS50113"/>
    </source>
</evidence>
<dbReference type="Proteomes" id="UP000240243">
    <property type="component" value="Unassembled WGS sequence"/>
</dbReference>
<dbReference type="RefSeq" id="WP_106727872.1">
    <property type="nucleotide sequence ID" value="NZ_PXYG01000001.1"/>
</dbReference>
<dbReference type="CDD" id="cd00130">
    <property type="entry name" value="PAS"/>
    <property type="match status" value="2"/>
</dbReference>
<dbReference type="InterPro" id="IPR000160">
    <property type="entry name" value="GGDEF_dom"/>
</dbReference>
<feature type="domain" description="EAL" evidence="4">
    <location>
        <begin position="428"/>
        <end position="682"/>
    </location>
</feature>
<dbReference type="PROSITE" id="PS50883">
    <property type="entry name" value="EAL"/>
    <property type="match status" value="1"/>
</dbReference>
<dbReference type="PROSITE" id="PS50112">
    <property type="entry name" value="PAS"/>
    <property type="match status" value="2"/>
</dbReference>
<dbReference type="InterPro" id="IPR001610">
    <property type="entry name" value="PAC"/>
</dbReference>
<dbReference type="AlphaFoldDB" id="A0A2P7RB85"/>
<sequence>MPDSGGPHDNQPFSHLKRVLADSPLLVNGFDRQGRCILWNHECERLFGWCLEELLAHPDPLALFYPDPEQRQAVKDTFNEQAGSCFREWQPLTRQGRPLPSLWANIALPNGELVCIGHDLSEQKRAETQLQLAARVFECSYDGIMITDARNHILRVNPAVSQITGYAVEELQGHSPALLSSGRHDAGFYEAMWHSLKTRDHWRGEIWNRRKNGEVYPQLLAISALRDRQGQASHYVAVFSDISQLKADTAELEHIAQYDALTGIPNRRLLADRLIHAMARAKRQGSPLAVCYLDLDGFKQINDEHGHPAGDQLLIEISRRLKAILRQNDTLARLGGDEFVLLFAELQQERDLDPILTRVLDAVAGPVTINDRQVQVSASIGVTLYPHDNVGADLLLQHADQAMYQAKQGGKNRYQLYDLRQHARQLSRHHQLQALDQALRNREFVLYYQPKVDLLNGRVIGMEALIRWQHPERGLQVPAAFLYQLTGTRLEWKLAQWELNSVLQQIDDWQQQGLELAISLNVGADQLLLPDFVEQLAATLRRYPRVPPARLELEFQEIAAIRHLEQVTRVLERCHRLGVQIILDDFGTGYSSLSSLRQLPLDMLKIDKSFIGDMLTNDEDLSLVNCVLYLARTFHHPVLAEGVESPELGAELLRLGCHFAQGYGIAAPMPAEQVPDWIRGWHEQALWTDLQSRFNPPDPGLVAD</sequence>
<dbReference type="SUPFAM" id="SSF55073">
    <property type="entry name" value="Nucleotide cyclase"/>
    <property type="match status" value="1"/>
</dbReference>
<keyword evidence="7" id="KW-1185">Reference proteome</keyword>